<dbReference type="Gene3D" id="3.20.20.70">
    <property type="entry name" value="Aldolase class I"/>
    <property type="match status" value="1"/>
</dbReference>
<proteinExistence type="inferred from homology"/>
<dbReference type="EMBL" id="FNPG01000024">
    <property type="protein sequence ID" value="SDY61348.1"/>
    <property type="molecule type" value="Genomic_DNA"/>
</dbReference>
<dbReference type="RefSeq" id="WP_074718509.1">
    <property type="nucleotide sequence ID" value="NZ_FNPG01000024.1"/>
</dbReference>
<evidence type="ECO:0000256" key="2">
    <source>
        <dbReference type="ARBA" id="ARBA00022630"/>
    </source>
</evidence>
<dbReference type="GO" id="GO:0050660">
    <property type="term" value="F:flavin adenine dinucleotide binding"/>
    <property type="evidence" value="ECO:0007669"/>
    <property type="project" value="InterPro"/>
</dbReference>
<keyword evidence="5" id="KW-0521">NADP</keyword>
<dbReference type="PIRSF" id="PIRSF006621">
    <property type="entry name" value="Dus"/>
    <property type="match status" value="1"/>
</dbReference>
<feature type="active site" description="Proton donor" evidence="8">
    <location>
        <position position="94"/>
    </location>
</feature>
<dbReference type="Proteomes" id="UP000183918">
    <property type="component" value="Unassembled WGS sequence"/>
</dbReference>
<feature type="binding site" evidence="9">
    <location>
        <position position="135"/>
    </location>
    <ligand>
        <name>FMN</name>
        <dbReference type="ChEBI" id="CHEBI:58210"/>
    </ligand>
</feature>
<feature type="binding site" evidence="9">
    <location>
        <begin position="222"/>
        <end position="223"/>
    </location>
    <ligand>
        <name>FMN</name>
        <dbReference type="ChEBI" id="CHEBI:58210"/>
    </ligand>
</feature>
<dbReference type="CDD" id="cd02801">
    <property type="entry name" value="DUS_like_FMN"/>
    <property type="match status" value="1"/>
</dbReference>
<evidence type="ECO:0000256" key="5">
    <source>
        <dbReference type="ARBA" id="ARBA00022857"/>
    </source>
</evidence>
<name>A0A1H3LBP7_9FIRM</name>
<feature type="domain" description="DUS-like FMN-binding" evidence="10">
    <location>
        <begin position="5"/>
        <end position="304"/>
    </location>
</feature>
<dbReference type="PANTHER" id="PTHR45846">
    <property type="entry name" value="TRNA-DIHYDROURIDINE(47) SYNTHASE [NAD(P)(+)]-LIKE"/>
    <property type="match status" value="1"/>
</dbReference>
<comment type="function">
    <text evidence="7">Catalyzes the synthesis of 5,6-dihydrouridine (D), a modified base found in the D-loop of most tRNAs, via the reduction of the C5-C6 double bond in target uridines.</text>
</comment>
<dbReference type="SUPFAM" id="SSF51395">
    <property type="entry name" value="FMN-linked oxidoreductases"/>
    <property type="match status" value="1"/>
</dbReference>
<evidence type="ECO:0000256" key="8">
    <source>
        <dbReference type="PIRSR" id="PIRSR006621-1"/>
    </source>
</evidence>
<evidence type="ECO:0000313" key="11">
    <source>
        <dbReference type="EMBL" id="SDY61348.1"/>
    </source>
</evidence>
<dbReference type="STRING" id="1122142.SAMN02910414_01962"/>
<accession>A0A1H3LBP7</accession>
<dbReference type="GO" id="GO:0003723">
    <property type="term" value="F:RNA binding"/>
    <property type="evidence" value="ECO:0007669"/>
    <property type="project" value="TreeGrafter"/>
</dbReference>
<evidence type="ECO:0000256" key="6">
    <source>
        <dbReference type="ARBA" id="ARBA00023002"/>
    </source>
</evidence>
<keyword evidence="2 7" id="KW-0285">Flavoprotein</keyword>
<keyword evidence="12" id="KW-1185">Reference proteome</keyword>
<evidence type="ECO:0000256" key="1">
    <source>
        <dbReference type="ARBA" id="ARBA00001917"/>
    </source>
</evidence>
<evidence type="ECO:0000256" key="3">
    <source>
        <dbReference type="ARBA" id="ARBA00022643"/>
    </source>
</evidence>
<feature type="binding site" evidence="9">
    <location>
        <position position="164"/>
    </location>
    <ligand>
        <name>FMN</name>
        <dbReference type="ChEBI" id="CHEBI:58210"/>
    </ligand>
</feature>
<dbReference type="InterPro" id="IPR013785">
    <property type="entry name" value="Aldolase_TIM"/>
</dbReference>
<protein>
    <recommendedName>
        <fullName evidence="7">tRNA-dihydrouridine synthase</fullName>
        <ecNumber evidence="7">1.3.1.-</ecNumber>
    </recommendedName>
</protein>
<keyword evidence="4 7" id="KW-0819">tRNA processing</keyword>
<keyword evidence="3 7" id="KW-0288">FMN</keyword>
<dbReference type="OrthoDB" id="9764501at2"/>
<sequence>MKFYLAPMEGITGHIYRRHFHELYKGVDKYFTPFIATNQTFKLKNREKREIDPKINEGMYVVPQLLTNNAQQFIWYAREIKKLGYNEINLNVGCPSGTVVSKHKGAGMLLDLEQFDSFLDQIYTELSEKLTISVKTRLGIENFDDLDRITEIYNKYPLNELIVHPRTRKDFYKNSPDFNAFRNVCEKANMDIGYNGDIKTSDDIIKIINDYNDYNVNSIMIGRGILTNPLMLENYYENKPHNNIDCDRLKEFVSRLFADYVSDYTACSDAINRMKELWFYILEPFDNCKEIHKEMKKIKKAKDKEVYESAINNLFEILREIEK</sequence>
<evidence type="ECO:0000256" key="4">
    <source>
        <dbReference type="ARBA" id="ARBA00022694"/>
    </source>
</evidence>
<comment type="cofactor">
    <cofactor evidence="1 7 9">
        <name>FMN</name>
        <dbReference type="ChEBI" id="CHEBI:58210"/>
    </cofactor>
</comment>
<dbReference type="InterPro" id="IPR018517">
    <property type="entry name" value="tRNA_hU_synthase_CS"/>
</dbReference>
<evidence type="ECO:0000256" key="7">
    <source>
        <dbReference type="PIRNR" id="PIRNR006621"/>
    </source>
</evidence>
<dbReference type="GO" id="GO:0017150">
    <property type="term" value="F:tRNA dihydrouridine synthase activity"/>
    <property type="evidence" value="ECO:0007669"/>
    <property type="project" value="InterPro"/>
</dbReference>
<keyword evidence="9" id="KW-0547">Nucleotide-binding</keyword>
<dbReference type="Pfam" id="PF01207">
    <property type="entry name" value="Dus"/>
    <property type="match status" value="1"/>
</dbReference>
<dbReference type="PANTHER" id="PTHR45846:SF1">
    <property type="entry name" value="TRNA-DIHYDROURIDINE(47) SYNTHASE [NAD(P)(+)]-LIKE"/>
    <property type="match status" value="1"/>
</dbReference>
<keyword evidence="6 7" id="KW-0560">Oxidoreductase</keyword>
<dbReference type="PROSITE" id="PS01136">
    <property type="entry name" value="UPF0034"/>
    <property type="match status" value="1"/>
</dbReference>
<dbReference type="InterPro" id="IPR035587">
    <property type="entry name" value="DUS-like_FMN-bd"/>
</dbReference>
<dbReference type="EC" id="1.3.1.-" evidence="7"/>
<organism evidence="11 12">
    <name type="scientific">Lachnobacterium bovis DSM 14045</name>
    <dbReference type="NCBI Taxonomy" id="1122142"/>
    <lineage>
        <taxon>Bacteria</taxon>
        <taxon>Bacillati</taxon>
        <taxon>Bacillota</taxon>
        <taxon>Clostridia</taxon>
        <taxon>Lachnospirales</taxon>
        <taxon>Lachnospiraceae</taxon>
        <taxon>Lachnobacterium</taxon>
    </lineage>
</organism>
<evidence type="ECO:0000256" key="9">
    <source>
        <dbReference type="PIRSR" id="PIRSR006621-2"/>
    </source>
</evidence>
<feature type="binding site" evidence="9">
    <location>
        <position position="64"/>
    </location>
    <ligand>
        <name>FMN</name>
        <dbReference type="ChEBI" id="CHEBI:58210"/>
    </ligand>
</feature>
<dbReference type="AlphaFoldDB" id="A0A1H3LBP7"/>
<comment type="similarity">
    <text evidence="7">Belongs to the dus family.</text>
</comment>
<reference evidence="11 12" key="1">
    <citation type="submission" date="2016-10" db="EMBL/GenBank/DDBJ databases">
        <authorList>
            <person name="de Groot N.N."/>
        </authorList>
    </citation>
    <scope>NUCLEOTIDE SEQUENCE [LARGE SCALE GENOMIC DNA]</scope>
    <source>
        <strain evidence="11 12">DSM 14045</strain>
    </source>
</reference>
<dbReference type="InterPro" id="IPR001269">
    <property type="entry name" value="DUS_fam"/>
</dbReference>
<evidence type="ECO:0000313" key="12">
    <source>
        <dbReference type="Proteomes" id="UP000183918"/>
    </source>
</evidence>
<gene>
    <name evidence="11" type="ORF">SAMN02910414_01962</name>
</gene>
<evidence type="ECO:0000259" key="10">
    <source>
        <dbReference type="Pfam" id="PF01207"/>
    </source>
</evidence>